<dbReference type="OrthoDB" id="655540at2759"/>
<evidence type="ECO:0000256" key="9">
    <source>
        <dbReference type="SAM" id="Phobius"/>
    </source>
</evidence>
<dbReference type="Proteomes" id="UP000053201">
    <property type="component" value="Unassembled WGS sequence"/>
</dbReference>
<feature type="compositionally biased region" description="Acidic residues" evidence="8">
    <location>
        <begin position="38"/>
        <end position="47"/>
    </location>
</feature>
<feature type="region of interest" description="Disordered" evidence="8">
    <location>
        <begin position="27"/>
        <end position="63"/>
    </location>
</feature>
<dbReference type="eggNOG" id="KOG1303">
    <property type="taxonomic scope" value="Eukaryota"/>
</dbReference>
<keyword evidence="5" id="KW-0029">Amino-acid transport</keyword>
<evidence type="ECO:0000256" key="1">
    <source>
        <dbReference type="ARBA" id="ARBA00004141"/>
    </source>
</evidence>
<protein>
    <recommendedName>
        <fullName evidence="10">Amino acid transporter transmembrane domain-containing protein</fullName>
    </recommendedName>
</protein>
<reference evidence="11 12" key="1">
    <citation type="submission" date="2009-08" db="EMBL/GenBank/DDBJ databases">
        <title>The Genome Sequence of Spizellomyces punctatus strain DAOM BR117.</title>
        <authorList>
            <consortium name="The Broad Institute Genome Sequencing Platform"/>
            <person name="Russ C."/>
            <person name="Cuomo C."/>
            <person name="Shea T."/>
            <person name="Young S.K."/>
            <person name="Zeng Q."/>
            <person name="Koehrsen M."/>
            <person name="Haas B."/>
            <person name="Borodovsky M."/>
            <person name="Guigo R."/>
            <person name="Alvarado L."/>
            <person name="Berlin A."/>
            <person name="Bochicchio J."/>
            <person name="Borenstein D."/>
            <person name="Chapman S."/>
            <person name="Chen Z."/>
            <person name="Engels R."/>
            <person name="Freedman E."/>
            <person name="Gellesch M."/>
            <person name="Goldberg J."/>
            <person name="Griggs A."/>
            <person name="Gujja S."/>
            <person name="Heiman D."/>
            <person name="Hepburn T."/>
            <person name="Howarth C."/>
            <person name="Jen D."/>
            <person name="Larson L."/>
            <person name="Lewis B."/>
            <person name="Mehta T."/>
            <person name="Park D."/>
            <person name="Pearson M."/>
            <person name="Roberts A."/>
            <person name="Saif S."/>
            <person name="Shenoy N."/>
            <person name="Sisk P."/>
            <person name="Stolte C."/>
            <person name="Sykes S."/>
            <person name="Thomson T."/>
            <person name="Walk T."/>
            <person name="White J."/>
            <person name="Yandava C."/>
            <person name="Burger G."/>
            <person name="Gray M.W."/>
            <person name="Holland P.W.H."/>
            <person name="King N."/>
            <person name="Lang F.B.F."/>
            <person name="Roger A.J."/>
            <person name="Ruiz-Trillo I."/>
            <person name="Lander E."/>
            <person name="Nusbaum C."/>
        </authorList>
    </citation>
    <scope>NUCLEOTIDE SEQUENCE [LARGE SCALE GENOMIC DNA]</scope>
    <source>
        <strain evidence="11 12">DAOM BR117</strain>
    </source>
</reference>
<feature type="transmembrane region" description="Helical" evidence="9">
    <location>
        <begin position="262"/>
        <end position="281"/>
    </location>
</feature>
<accession>A0A0L0H4K1</accession>
<sequence length="576" mass="63423">MRRPQTESDVDDDNVPIIIHNVAEYECAEESSSSSDDEHSDQDEDDLNASSPRRRRFRLNPASTSYASRSTASAVIGSWMSSYARSAGFLEEAAGPVNKLRNVASFDSIGSEPPEVASVGQVEDALEREHLLTDYGTVEGVEEIDAKLQEHEHVMDVGTAPMSTFAQTVFNAVNVLMGIGILSLPFAFRITGWVVGGILLTLCCLMTHHTARLLAKCLDYSSPLPQIKVPGEQLTLFPSFRRRPTTYGDIGELAYGSRGRNFISVLFCVELMAACVALVILISDSITALFPEWHHVVVKSVAVGLIIPMTYPTSLRWASYGSLLGVVALSNLMIIILYDGLTTVETPGSLIHPAVTRIWPENWETVPLAIGLIMAGFCGHSVFPNIYRDMTEPEKYNNMLNVSYVVATIMYIFIAACGYLMFGDFTMPEITQNLPQVPSYNHILTSVTLWLTAINPLTKFPLNVNPINVQIEHSLHAVFPTYVLYPLPILHRVLLRSFTSLLILIIAILFPTFHSIMSLMGSLFAFSVCVVFPGMCYLKLFGPLLGAKEWAMEMGVVAMGVGLGTIGTIWACFVKF</sequence>
<keyword evidence="6 9" id="KW-1133">Transmembrane helix</keyword>
<gene>
    <name evidence="11" type="ORF">SPPG_08505</name>
</gene>
<organism evidence="11 12">
    <name type="scientific">Spizellomyces punctatus (strain DAOM BR117)</name>
    <dbReference type="NCBI Taxonomy" id="645134"/>
    <lineage>
        <taxon>Eukaryota</taxon>
        <taxon>Fungi</taxon>
        <taxon>Fungi incertae sedis</taxon>
        <taxon>Chytridiomycota</taxon>
        <taxon>Chytridiomycota incertae sedis</taxon>
        <taxon>Chytridiomycetes</taxon>
        <taxon>Spizellomycetales</taxon>
        <taxon>Spizellomycetaceae</taxon>
        <taxon>Spizellomyces</taxon>
    </lineage>
</organism>
<feature type="transmembrane region" description="Helical" evidence="9">
    <location>
        <begin position="366"/>
        <end position="387"/>
    </location>
</feature>
<dbReference type="Pfam" id="PF01490">
    <property type="entry name" value="Aa_trans"/>
    <property type="match status" value="1"/>
</dbReference>
<feature type="transmembrane region" description="Helical" evidence="9">
    <location>
        <begin position="399"/>
        <end position="422"/>
    </location>
</feature>
<feature type="transmembrane region" description="Helical" evidence="9">
    <location>
        <begin position="318"/>
        <end position="338"/>
    </location>
</feature>
<dbReference type="EMBL" id="KQ257471">
    <property type="protein sequence ID" value="KNC96117.1"/>
    <property type="molecule type" value="Genomic_DNA"/>
</dbReference>
<proteinExistence type="inferred from homology"/>
<keyword evidence="7 9" id="KW-0472">Membrane</keyword>
<dbReference type="AlphaFoldDB" id="A0A0L0H4K1"/>
<dbReference type="GO" id="GO:0005774">
    <property type="term" value="C:vacuolar membrane"/>
    <property type="evidence" value="ECO:0007669"/>
    <property type="project" value="TreeGrafter"/>
</dbReference>
<comment type="similarity">
    <text evidence="2">Belongs to the amino acid/polyamine transporter 2 family.</text>
</comment>
<name>A0A0L0H4K1_SPIPD</name>
<evidence type="ECO:0000256" key="8">
    <source>
        <dbReference type="SAM" id="MobiDB-lite"/>
    </source>
</evidence>
<keyword evidence="4 9" id="KW-0812">Transmembrane</keyword>
<evidence type="ECO:0000256" key="5">
    <source>
        <dbReference type="ARBA" id="ARBA00022970"/>
    </source>
</evidence>
<dbReference type="GeneID" id="27691664"/>
<feature type="transmembrane region" description="Helical" evidence="9">
    <location>
        <begin position="554"/>
        <end position="574"/>
    </location>
</feature>
<keyword evidence="12" id="KW-1185">Reference proteome</keyword>
<feature type="domain" description="Amino acid transporter transmembrane" evidence="10">
    <location>
        <begin position="163"/>
        <end position="569"/>
    </location>
</feature>
<dbReference type="PANTHER" id="PTHR22950:SF692">
    <property type="entry name" value="TRANSMEMBRANE AMINO ACID TRANSPORTER FAMILY PROTEIN"/>
    <property type="match status" value="1"/>
</dbReference>
<comment type="subcellular location">
    <subcellularLocation>
        <location evidence="1">Membrane</location>
        <topology evidence="1">Multi-pass membrane protein</topology>
    </subcellularLocation>
</comment>
<evidence type="ECO:0000313" key="12">
    <source>
        <dbReference type="Proteomes" id="UP000053201"/>
    </source>
</evidence>
<dbReference type="GO" id="GO:0015179">
    <property type="term" value="F:L-amino acid transmembrane transporter activity"/>
    <property type="evidence" value="ECO:0007669"/>
    <property type="project" value="TreeGrafter"/>
</dbReference>
<feature type="transmembrane region" description="Helical" evidence="9">
    <location>
        <begin position="489"/>
        <end position="510"/>
    </location>
</feature>
<evidence type="ECO:0000256" key="2">
    <source>
        <dbReference type="ARBA" id="ARBA00008066"/>
    </source>
</evidence>
<dbReference type="InterPro" id="IPR013057">
    <property type="entry name" value="AA_transpt_TM"/>
</dbReference>
<dbReference type="RefSeq" id="XP_016604157.1">
    <property type="nucleotide sequence ID" value="XM_016756656.1"/>
</dbReference>
<feature type="transmembrane region" description="Helical" evidence="9">
    <location>
        <begin position="293"/>
        <end position="311"/>
    </location>
</feature>
<evidence type="ECO:0000256" key="6">
    <source>
        <dbReference type="ARBA" id="ARBA00022989"/>
    </source>
</evidence>
<dbReference type="PANTHER" id="PTHR22950">
    <property type="entry name" value="AMINO ACID TRANSPORTER"/>
    <property type="match status" value="1"/>
</dbReference>
<feature type="transmembrane region" description="Helical" evidence="9">
    <location>
        <begin position="522"/>
        <end position="542"/>
    </location>
</feature>
<evidence type="ECO:0000313" key="11">
    <source>
        <dbReference type="EMBL" id="KNC96117.1"/>
    </source>
</evidence>
<dbReference type="OMA" id="CAPEREI"/>
<keyword evidence="3" id="KW-0813">Transport</keyword>
<dbReference type="InParanoid" id="A0A0L0H4K1"/>
<evidence type="ECO:0000256" key="3">
    <source>
        <dbReference type="ARBA" id="ARBA00022448"/>
    </source>
</evidence>
<evidence type="ECO:0000259" key="10">
    <source>
        <dbReference type="Pfam" id="PF01490"/>
    </source>
</evidence>
<dbReference type="STRING" id="645134.A0A0L0H4K1"/>
<evidence type="ECO:0000256" key="7">
    <source>
        <dbReference type="ARBA" id="ARBA00023136"/>
    </source>
</evidence>
<evidence type="ECO:0000256" key="4">
    <source>
        <dbReference type="ARBA" id="ARBA00022692"/>
    </source>
</evidence>
<feature type="transmembrane region" description="Helical" evidence="9">
    <location>
        <begin position="194"/>
        <end position="215"/>
    </location>
</feature>
<dbReference type="VEuPathDB" id="FungiDB:SPPG_08505"/>